<evidence type="ECO:0000256" key="1">
    <source>
        <dbReference type="ARBA" id="ARBA00004651"/>
    </source>
</evidence>
<evidence type="ECO:0000256" key="2">
    <source>
        <dbReference type="ARBA" id="ARBA00009165"/>
    </source>
</evidence>
<accession>A0A2S9Y5R8</accession>
<evidence type="ECO:0000313" key="11">
    <source>
        <dbReference type="EMBL" id="PRQ00449.1"/>
    </source>
</evidence>
<evidence type="ECO:0000256" key="6">
    <source>
        <dbReference type="ARBA" id="ARBA00022692"/>
    </source>
</evidence>
<keyword evidence="5 11" id="KW-0645">Protease</keyword>
<keyword evidence="4" id="KW-1003">Cell membrane</keyword>
<comment type="caution">
    <text evidence="11">The sequence shown here is derived from an EMBL/GenBank/DDBJ whole genome shotgun (WGS) entry which is preliminary data.</text>
</comment>
<name>A0A2S9Y5R8_9BACT</name>
<evidence type="ECO:0000313" key="12">
    <source>
        <dbReference type="Proteomes" id="UP000238823"/>
    </source>
</evidence>
<dbReference type="RefSeq" id="WP_106092804.1">
    <property type="nucleotide sequence ID" value="NZ_PVNL01000118.1"/>
</dbReference>
<dbReference type="EMBL" id="PVNL01000118">
    <property type="protein sequence ID" value="PRQ00449.1"/>
    <property type="molecule type" value="Genomic_DNA"/>
</dbReference>
<reference evidence="11 12" key="1">
    <citation type="submission" date="2018-03" db="EMBL/GenBank/DDBJ databases">
        <title>Draft Genome Sequences of the Obligatory Marine Myxobacteria Enhygromyxa salina SWB007.</title>
        <authorList>
            <person name="Poehlein A."/>
            <person name="Moghaddam J.A."/>
            <person name="Harms H."/>
            <person name="Alanjari M."/>
            <person name="Koenig G.M."/>
            <person name="Daniel R."/>
            <person name="Schaeberle T.F."/>
        </authorList>
    </citation>
    <scope>NUCLEOTIDE SEQUENCE [LARGE SCALE GENOMIC DNA]</scope>
    <source>
        <strain evidence="11 12">SWB007</strain>
    </source>
</reference>
<keyword evidence="7 11" id="KW-0378">Hydrolase</keyword>
<comment type="similarity">
    <text evidence="2">Belongs to the protease PrsW family.</text>
</comment>
<proteinExistence type="inferred from homology"/>
<evidence type="ECO:0000256" key="4">
    <source>
        <dbReference type="ARBA" id="ARBA00022475"/>
    </source>
</evidence>
<evidence type="ECO:0000256" key="8">
    <source>
        <dbReference type="ARBA" id="ARBA00022989"/>
    </source>
</evidence>
<evidence type="ECO:0000256" key="7">
    <source>
        <dbReference type="ARBA" id="ARBA00022801"/>
    </source>
</evidence>
<protein>
    <recommendedName>
        <fullName evidence="3">Protease PrsW</fullName>
    </recommendedName>
</protein>
<dbReference type="GO" id="GO:0006508">
    <property type="term" value="P:proteolysis"/>
    <property type="evidence" value="ECO:0007669"/>
    <property type="project" value="UniProtKB-KW"/>
</dbReference>
<dbReference type="PIRSF" id="PIRSF016933">
    <property type="entry name" value="PrsW"/>
    <property type="match status" value="1"/>
</dbReference>
<dbReference type="PANTHER" id="PTHR36844:SF1">
    <property type="entry name" value="PROTEASE PRSW"/>
    <property type="match status" value="1"/>
</dbReference>
<gene>
    <name evidence="11" type="primary">prsW_1</name>
    <name evidence="11" type="ORF">ENSA7_59430</name>
</gene>
<feature type="transmembrane region" description="Helical" evidence="10">
    <location>
        <begin position="6"/>
        <end position="23"/>
    </location>
</feature>
<evidence type="ECO:0000256" key="10">
    <source>
        <dbReference type="SAM" id="Phobius"/>
    </source>
</evidence>
<comment type="subcellular location">
    <subcellularLocation>
        <location evidence="1">Cell membrane</location>
        <topology evidence="1">Multi-pass membrane protein</topology>
    </subcellularLocation>
</comment>
<feature type="transmembrane region" description="Helical" evidence="10">
    <location>
        <begin position="32"/>
        <end position="51"/>
    </location>
</feature>
<dbReference type="PANTHER" id="PTHR36844">
    <property type="entry name" value="PROTEASE PRSW"/>
    <property type="match status" value="1"/>
</dbReference>
<dbReference type="OrthoDB" id="5504276at2"/>
<organism evidence="11 12">
    <name type="scientific">Enhygromyxa salina</name>
    <dbReference type="NCBI Taxonomy" id="215803"/>
    <lineage>
        <taxon>Bacteria</taxon>
        <taxon>Pseudomonadati</taxon>
        <taxon>Myxococcota</taxon>
        <taxon>Polyangia</taxon>
        <taxon>Nannocystales</taxon>
        <taxon>Nannocystaceae</taxon>
        <taxon>Enhygromyxa</taxon>
    </lineage>
</organism>
<keyword evidence="8 10" id="KW-1133">Transmembrane helix</keyword>
<sequence length="257" mass="28140">MYALLLASAVIPSALLLALFYFRDAFPEPPRVVLTTFVLGVVAVAPILGYIELHHHLFQAIEFGPHLHGLYRAFTLAAVPEELCKFAILMLYVRPHSAFDEPMDGLVYGASASLGFATLENLIYVDVGGWTTAIARATTAVPLHAMLGAIMGDYIARSRFAPEQRTSLLVRALVYPLILHGMYNAPLLVLEATPEAVPAMETQVYIAFVYMILGSITIQVIWVNYRLRKLQREQAEVVASLEVTDGPAAQSGGANIR</sequence>
<dbReference type="InterPro" id="IPR023596">
    <property type="entry name" value="Peptidase_PrsW_arch/bac"/>
</dbReference>
<dbReference type="GO" id="GO:0008233">
    <property type="term" value="F:peptidase activity"/>
    <property type="evidence" value="ECO:0007669"/>
    <property type="project" value="UniProtKB-KW"/>
</dbReference>
<feature type="transmembrane region" description="Helical" evidence="10">
    <location>
        <begin position="205"/>
        <end position="225"/>
    </location>
</feature>
<keyword evidence="6 10" id="KW-0812">Transmembrane</keyword>
<dbReference type="InterPro" id="IPR026898">
    <property type="entry name" value="PrsW"/>
</dbReference>
<keyword evidence="9 10" id="KW-0472">Membrane</keyword>
<feature type="transmembrane region" description="Helical" evidence="10">
    <location>
        <begin position="168"/>
        <end position="185"/>
    </location>
</feature>
<dbReference type="Pfam" id="PF13367">
    <property type="entry name" value="PrsW-protease"/>
    <property type="match status" value="1"/>
</dbReference>
<evidence type="ECO:0000256" key="3">
    <source>
        <dbReference type="ARBA" id="ARBA00018997"/>
    </source>
</evidence>
<dbReference type="GO" id="GO:0005886">
    <property type="term" value="C:plasma membrane"/>
    <property type="evidence" value="ECO:0007669"/>
    <property type="project" value="UniProtKB-SubCell"/>
</dbReference>
<evidence type="ECO:0000256" key="5">
    <source>
        <dbReference type="ARBA" id="ARBA00022670"/>
    </source>
</evidence>
<evidence type="ECO:0000256" key="9">
    <source>
        <dbReference type="ARBA" id="ARBA00023136"/>
    </source>
</evidence>
<dbReference type="Proteomes" id="UP000238823">
    <property type="component" value="Unassembled WGS sequence"/>
</dbReference>
<dbReference type="AlphaFoldDB" id="A0A2S9Y5R8"/>